<evidence type="ECO:0000313" key="16">
    <source>
        <dbReference type="Proteomes" id="UP001163823"/>
    </source>
</evidence>
<dbReference type="PANTHER" id="PTHR23079:SF55">
    <property type="entry name" value="RNA-DIRECTED RNA POLYMERASE"/>
    <property type="match status" value="1"/>
</dbReference>
<feature type="region of interest" description="Disordered" evidence="10">
    <location>
        <begin position="74"/>
        <end position="111"/>
    </location>
</feature>
<evidence type="ECO:0000259" key="13">
    <source>
        <dbReference type="Pfam" id="PF26252"/>
    </source>
</evidence>
<organism evidence="15 16">
    <name type="scientific">Quillaja saponaria</name>
    <name type="common">Soap bark tree</name>
    <dbReference type="NCBI Taxonomy" id="32244"/>
    <lineage>
        <taxon>Eukaryota</taxon>
        <taxon>Viridiplantae</taxon>
        <taxon>Streptophyta</taxon>
        <taxon>Embryophyta</taxon>
        <taxon>Tracheophyta</taxon>
        <taxon>Spermatophyta</taxon>
        <taxon>Magnoliopsida</taxon>
        <taxon>eudicotyledons</taxon>
        <taxon>Gunneridae</taxon>
        <taxon>Pentapetalae</taxon>
        <taxon>rosids</taxon>
        <taxon>fabids</taxon>
        <taxon>Fabales</taxon>
        <taxon>Quillajaceae</taxon>
        <taxon>Quillaja</taxon>
    </lineage>
</organism>
<dbReference type="GO" id="GO:0031380">
    <property type="term" value="C:nuclear RNA-directed RNA polymerase complex"/>
    <property type="evidence" value="ECO:0007669"/>
    <property type="project" value="TreeGrafter"/>
</dbReference>
<comment type="caution">
    <text evidence="15">The sequence shown here is derived from an EMBL/GenBank/DDBJ whole genome shotgun (WGS) entry which is preliminary data.</text>
</comment>
<proteinExistence type="inferred from homology"/>
<feature type="domain" description="RDRP C-terminal head" evidence="14">
    <location>
        <begin position="864"/>
        <end position="932"/>
    </location>
</feature>
<evidence type="ECO:0000256" key="8">
    <source>
        <dbReference type="ARBA" id="ARBA00093763"/>
    </source>
</evidence>
<feature type="domain" description="RDRP core" evidence="11">
    <location>
        <begin position="217"/>
        <end position="650"/>
    </location>
</feature>
<evidence type="ECO:0000256" key="6">
    <source>
        <dbReference type="ARBA" id="ARBA00023158"/>
    </source>
</evidence>
<sequence length="949" mass="107730">MVDQEPLPQSVQQLVTRICADQNQRPPEPDVRQKLAQIGEERAVELLKKIASTKIKKSLSGFIIHMINNGSPDHSPQKIVTVSPHRSSGKSCRMSQQSSPGTSVSQPQITENLQSPRCLISDRVERPHFSPAIVALGELEFRKAFLILSYIGEKNPEEAISADKIRSLKELPMHEFEPRVWEAVGRHDIKNERLLSSEWDSEKTHLYYCHVGSDGSTRFKGPYLETTRTLLQKALGDDNVLIVKFAGNVNGRSLTTSSQDYNVHYRMLGEKGILVGLRRYRFFVFKDGGKEGKQKDSRTSSVKCYFVRMESSASINEGRSYILSNKTVSEARCMFMRAHTLPNVAKYMARFSLVLSKTLTLDVDLASVNIQIIPEIFCEDENRDLVYHNGEPRIHTDGTGLISEDLALLCPRKVTKGKSTKHEIIKNELEALTTREPPLLIQFRLFHKGCAIKGTVLLDKKLPHKTIQVRPSMVKIDIDPNSSNVGTISSMEIVGTSHQPKRAFLSRNLIALLSYGGVPDEYFMDILNNALADARGVRLNKHKALRVSINYGELDDFQVATMILSGVPLDESYVQHHLSILQKEEFKSLKGGKLHVPDCFYLMGTVDPTKRLKRDEVCIIMEHGQLNGEVMVYRNPGLHIGDIHVCQATYVSGDFDGDMYWVCKNSQLLAHFKRSEPWMPNSVTSNVGDVNSREVRLPSDEKLEEELFELFLSTRFQPSYAVTEAAGSWVALMDRILTPKNVSMEEQERVKAKVFQLIDIYYEALDAPKKGGRKVDVPKELKVDMFPHYMERDSSFYSTSVLGKIYDRVVSFQTDQQLTKEVKKLPCFDIELPKSCLDKWGILYIKYREDMKNACQHDNPEIKDVVIKKYKKILYEADELEVSSKSMEEIYNEALAIYNITYDYAKHAGVEKCKFAWKVAGSALLKLYAAKHGDRLLTCNPSVLREMFC</sequence>
<comment type="function">
    <text evidence="8 9">Probably involved in the RNA silencing pathway and required for the generation of small interfering RNAs (siRNAs).</text>
</comment>
<accession>A0AAD7Q360</accession>
<feature type="domain" description="RDRP helical" evidence="13">
    <location>
        <begin position="132"/>
        <end position="195"/>
    </location>
</feature>
<evidence type="ECO:0000256" key="4">
    <source>
        <dbReference type="ARBA" id="ARBA00022695"/>
    </source>
</evidence>
<evidence type="ECO:0000259" key="12">
    <source>
        <dbReference type="Pfam" id="PF26249"/>
    </source>
</evidence>
<dbReference type="InterPro" id="IPR058751">
    <property type="entry name" value="RDRP_helical"/>
</dbReference>
<feature type="domain" description="RDRP core" evidence="11">
    <location>
        <begin position="653"/>
        <end position="809"/>
    </location>
</feature>
<evidence type="ECO:0000256" key="1">
    <source>
        <dbReference type="ARBA" id="ARBA00005762"/>
    </source>
</evidence>
<evidence type="ECO:0000313" key="15">
    <source>
        <dbReference type="EMBL" id="KAJ7973801.1"/>
    </source>
</evidence>
<dbReference type="Pfam" id="PF05183">
    <property type="entry name" value="RdRP"/>
    <property type="match status" value="2"/>
</dbReference>
<dbReference type="InterPro" id="IPR058697">
    <property type="entry name" value="RDRP3-5_N"/>
</dbReference>
<gene>
    <name evidence="15" type="ORF">O6P43_003978</name>
</gene>
<comment type="catalytic activity">
    <reaction evidence="7 9">
        <text>RNA(n) + a ribonucleoside 5'-triphosphate = RNA(n+1) + diphosphate</text>
        <dbReference type="Rhea" id="RHEA:21248"/>
        <dbReference type="Rhea" id="RHEA-COMP:14527"/>
        <dbReference type="Rhea" id="RHEA-COMP:17342"/>
        <dbReference type="ChEBI" id="CHEBI:33019"/>
        <dbReference type="ChEBI" id="CHEBI:61557"/>
        <dbReference type="ChEBI" id="CHEBI:140395"/>
        <dbReference type="EC" id="2.7.7.48"/>
    </reaction>
</comment>
<reference evidence="15" key="1">
    <citation type="journal article" date="2023" name="Science">
        <title>Elucidation of the pathway for biosynthesis of saponin adjuvants from the soapbark tree.</title>
        <authorList>
            <person name="Reed J."/>
            <person name="Orme A."/>
            <person name="El-Demerdash A."/>
            <person name="Owen C."/>
            <person name="Martin L.B.B."/>
            <person name="Misra R.C."/>
            <person name="Kikuchi S."/>
            <person name="Rejzek M."/>
            <person name="Martin A.C."/>
            <person name="Harkess A."/>
            <person name="Leebens-Mack J."/>
            <person name="Louveau T."/>
            <person name="Stephenson M.J."/>
            <person name="Osbourn A."/>
        </authorList>
    </citation>
    <scope>NUCLEOTIDE SEQUENCE</scope>
    <source>
        <strain evidence="15">S10</strain>
    </source>
</reference>
<dbReference type="Pfam" id="PF26253">
    <property type="entry name" value="RdRP_head"/>
    <property type="match status" value="1"/>
</dbReference>
<dbReference type="GO" id="GO:0030422">
    <property type="term" value="P:siRNA processing"/>
    <property type="evidence" value="ECO:0007669"/>
    <property type="project" value="TreeGrafter"/>
</dbReference>
<keyword evidence="3 9" id="KW-0808">Transferase</keyword>
<keyword evidence="5 9" id="KW-0694">RNA-binding</keyword>
<evidence type="ECO:0000259" key="11">
    <source>
        <dbReference type="Pfam" id="PF05183"/>
    </source>
</evidence>
<dbReference type="GO" id="GO:0003723">
    <property type="term" value="F:RNA binding"/>
    <property type="evidence" value="ECO:0007669"/>
    <property type="project" value="UniProtKB-KW"/>
</dbReference>
<dbReference type="GO" id="GO:0003968">
    <property type="term" value="F:RNA-directed RNA polymerase activity"/>
    <property type="evidence" value="ECO:0007669"/>
    <property type="project" value="UniProtKB-KW"/>
</dbReference>
<evidence type="ECO:0000259" key="14">
    <source>
        <dbReference type="Pfam" id="PF26253"/>
    </source>
</evidence>
<dbReference type="Proteomes" id="UP001163823">
    <property type="component" value="Chromosome 3"/>
</dbReference>
<evidence type="ECO:0000256" key="5">
    <source>
        <dbReference type="ARBA" id="ARBA00022884"/>
    </source>
</evidence>
<keyword evidence="16" id="KW-1185">Reference proteome</keyword>
<dbReference type="InterPro" id="IPR058752">
    <property type="entry name" value="RDRP_C_head"/>
</dbReference>
<dbReference type="Pfam" id="PF26249">
    <property type="entry name" value="4HB_RdRP3_N"/>
    <property type="match status" value="1"/>
</dbReference>
<evidence type="ECO:0000256" key="3">
    <source>
        <dbReference type="ARBA" id="ARBA00022679"/>
    </source>
</evidence>
<dbReference type="KEGG" id="qsa:O6P43_003978"/>
<comment type="similarity">
    <text evidence="1 9">Belongs to the RdRP family.</text>
</comment>
<dbReference type="InterPro" id="IPR007855">
    <property type="entry name" value="RDRP"/>
</dbReference>
<dbReference type="InterPro" id="IPR057596">
    <property type="entry name" value="RDRP_core"/>
</dbReference>
<dbReference type="EMBL" id="JARAOO010000003">
    <property type="protein sequence ID" value="KAJ7973801.1"/>
    <property type="molecule type" value="Genomic_DNA"/>
</dbReference>
<dbReference type="AlphaFoldDB" id="A0AAD7Q360"/>
<keyword evidence="2 9" id="KW-0696">RNA-directed RNA polymerase</keyword>
<name>A0AAD7Q360_QUISA</name>
<evidence type="ECO:0000256" key="10">
    <source>
        <dbReference type="SAM" id="MobiDB-lite"/>
    </source>
</evidence>
<protein>
    <recommendedName>
        <fullName evidence="9">RNA-dependent RNA polymerase</fullName>
        <ecNumber evidence="9">2.7.7.48</ecNumber>
    </recommendedName>
</protein>
<dbReference type="Pfam" id="PF26252">
    <property type="entry name" value="RdRP_helical"/>
    <property type="match status" value="1"/>
</dbReference>
<dbReference type="PANTHER" id="PTHR23079">
    <property type="entry name" value="RNA-DEPENDENT RNA POLYMERASE"/>
    <property type="match status" value="1"/>
</dbReference>
<feature type="domain" description="RDRP3-5 N-terminal" evidence="12">
    <location>
        <begin position="7"/>
        <end position="69"/>
    </location>
</feature>
<keyword evidence="4 9" id="KW-0548">Nucleotidyltransferase</keyword>
<evidence type="ECO:0000256" key="2">
    <source>
        <dbReference type="ARBA" id="ARBA00022484"/>
    </source>
</evidence>
<dbReference type="EC" id="2.7.7.48" evidence="9"/>
<keyword evidence="6 9" id="KW-0943">RNA-mediated gene silencing</keyword>
<evidence type="ECO:0000256" key="9">
    <source>
        <dbReference type="RuleBase" id="RU363098"/>
    </source>
</evidence>
<evidence type="ECO:0000256" key="7">
    <source>
        <dbReference type="ARBA" id="ARBA00048744"/>
    </source>
</evidence>